<proteinExistence type="inferred from homology"/>
<dbReference type="PROSITE" id="PS51904">
    <property type="entry name" value="GLYCOSYL_HYDROL_F25_2"/>
    <property type="match status" value="1"/>
</dbReference>
<sequence>MRKQIHPLILFGFFGIMMFILIINRPLNDNQSFKTKSNIAQIEAQALKHLDKPIIDLSGWQRPEEINYDALSQNISGAIVRVHSGAQTTKENDASFINGIDKAYKSHITELQKRNVPVAVYAYVAGKSVQEMEKAAEVFYNAASPYSPSYYWLDVEDKTMSNMNEGVENFRAKLASLGAKNIGIYVGVYFMEEHSIDTGKFTSVWIPSYGSDSGFLESSPKTDLDYDIHQYTSKGKIAGFDHDLDINVISPLKNKEETFRKLFLKP</sequence>
<dbReference type="Pfam" id="PF01183">
    <property type="entry name" value="Glyco_hydro_25"/>
    <property type="match status" value="1"/>
</dbReference>
<dbReference type="GO" id="GO:0003796">
    <property type="term" value="F:lysozyme activity"/>
    <property type="evidence" value="ECO:0007669"/>
    <property type="project" value="InterPro"/>
</dbReference>
<reference evidence="2 3" key="1">
    <citation type="submission" date="2015-03" db="EMBL/GenBank/DDBJ databases">
        <authorList>
            <consortium name="Pathogen Informatics"/>
        </authorList>
    </citation>
    <scope>NUCLEOTIDE SEQUENCE [LARGE SCALE GENOMIC DNA]</scope>
    <source>
        <strain evidence="2 3">SMRU737</strain>
    </source>
</reference>
<organism evidence="2 3">
    <name type="scientific">Streptococcus pseudopneumoniae</name>
    <dbReference type="NCBI Taxonomy" id="257758"/>
    <lineage>
        <taxon>Bacteria</taxon>
        <taxon>Bacillati</taxon>
        <taxon>Bacillota</taxon>
        <taxon>Bacilli</taxon>
        <taxon>Lactobacillales</taxon>
        <taxon>Streptococcaceae</taxon>
        <taxon>Streptococcus</taxon>
    </lineage>
</organism>
<dbReference type="GO" id="GO:0016998">
    <property type="term" value="P:cell wall macromolecule catabolic process"/>
    <property type="evidence" value="ECO:0007669"/>
    <property type="project" value="InterPro"/>
</dbReference>
<dbReference type="PANTHER" id="PTHR34135">
    <property type="entry name" value="LYSOZYME"/>
    <property type="match status" value="1"/>
</dbReference>
<dbReference type="RefSeq" id="WP_001231218.1">
    <property type="nucleotide sequence ID" value="NZ_CFGT01000003.1"/>
</dbReference>
<accession>A0A1S9ZNL0</accession>
<dbReference type="Gene3D" id="3.20.20.80">
    <property type="entry name" value="Glycosidases"/>
    <property type="match status" value="1"/>
</dbReference>
<evidence type="ECO:0000313" key="3">
    <source>
        <dbReference type="Proteomes" id="UP000048179"/>
    </source>
</evidence>
<dbReference type="Proteomes" id="UP000048179">
    <property type="component" value="Unassembled WGS sequence"/>
</dbReference>
<protein>
    <submittedName>
        <fullName evidence="2">Lysozyme</fullName>
    </submittedName>
</protein>
<dbReference type="EMBL" id="CFGT01000003">
    <property type="protein sequence ID" value="CEY57167.1"/>
    <property type="molecule type" value="Genomic_DNA"/>
</dbReference>
<dbReference type="PANTHER" id="PTHR34135:SF1">
    <property type="entry name" value="GLYCOSYL HYDROLASE FAMILY 25"/>
    <property type="match status" value="1"/>
</dbReference>
<evidence type="ECO:0000256" key="1">
    <source>
        <dbReference type="ARBA" id="ARBA00010646"/>
    </source>
</evidence>
<comment type="similarity">
    <text evidence="1">Belongs to the glycosyl hydrolase 25 family.</text>
</comment>
<accession>A0A0U0D4Y2</accession>
<dbReference type="InterPro" id="IPR002053">
    <property type="entry name" value="Glyco_hydro_25"/>
</dbReference>
<dbReference type="FunFam" id="3.20.20.80:FF:000183">
    <property type="entry name" value="Glycosyl hydrolase family 25"/>
    <property type="match status" value="1"/>
</dbReference>
<dbReference type="AlphaFoldDB" id="A0A0U0D4Y2"/>
<dbReference type="GO" id="GO:0016052">
    <property type="term" value="P:carbohydrate catabolic process"/>
    <property type="evidence" value="ECO:0007669"/>
    <property type="project" value="TreeGrafter"/>
</dbReference>
<evidence type="ECO:0000313" key="2">
    <source>
        <dbReference type="EMBL" id="CEY57167.1"/>
    </source>
</evidence>
<gene>
    <name evidence="2" type="ORF">ERS020247_00485</name>
</gene>
<dbReference type="InterPro" id="IPR017853">
    <property type="entry name" value="GH"/>
</dbReference>
<dbReference type="GO" id="GO:0009253">
    <property type="term" value="P:peptidoglycan catabolic process"/>
    <property type="evidence" value="ECO:0007669"/>
    <property type="project" value="InterPro"/>
</dbReference>
<dbReference type="SUPFAM" id="SSF51445">
    <property type="entry name" value="(Trans)glycosidases"/>
    <property type="match status" value="1"/>
</dbReference>
<name>A0A0U0D4Y2_9STRE</name>